<dbReference type="Proteomes" id="UP000571017">
    <property type="component" value="Unassembled WGS sequence"/>
</dbReference>
<dbReference type="InterPro" id="IPR014044">
    <property type="entry name" value="CAP_dom"/>
</dbReference>
<evidence type="ECO:0000259" key="4">
    <source>
        <dbReference type="Pfam" id="PF13205"/>
    </source>
</evidence>
<sequence>MKRLIMALIILFILSYSPIAAEETDTVWSNKSWTVTFNTAMDFSNLNEAIYVWDKDRNKVPVQLQASSDNKFVEVVGMTPWTFKPGQTYTIYITPALSSIEGTPMKETFTKTFTVNEQADQELQVNDLIVTESNKSDVTADFGEPVEVAHLSDEYRWEVYHDQFEDFIMVLYNGANIVHGYYTNQDIFELSGKFRLNASFDSLEKTYKERAYMIKDDDGRPEKFIMGREDVTLYLFLDVFRNSKLTSTLIMSRKAEEMYYNRTNTLEEVSDMQIYQITNAIRVRYGLNPLKRDVKIDEVAYRHSVDMADNEYFAHVNLQGQGILDRLNDANLSYRSSGENIAAGYATGIEAMEGWMNSAGHRKNLLAEHDLIGVGVRVDKDSPYGIYYTQDFASE</sequence>
<dbReference type="Pfam" id="PF13205">
    <property type="entry name" value="Big_5"/>
    <property type="match status" value="1"/>
</dbReference>
<dbReference type="Pfam" id="PF14504">
    <property type="entry name" value="CAP_assoc_N"/>
    <property type="match status" value="1"/>
</dbReference>
<feature type="domain" description="SCP" evidence="3">
    <location>
        <begin position="278"/>
        <end position="392"/>
    </location>
</feature>
<dbReference type="Pfam" id="PF00188">
    <property type="entry name" value="CAP"/>
    <property type="match status" value="1"/>
</dbReference>
<protein>
    <submittedName>
        <fullName evidence="6">Ig-like domain-containing protein</fullName>
    </submittedName>
</protein>
<dbReference type="PANTHER" id="PTHR31157:SF26">
    <property type="entry name" value="SCP-LIKE EXTRACELLULAR PROTEIN"/>
    <property type="match status" value="1"/>
</dbReference>
<dbReference type="EMBL" id="JACEFG010000002">
    <property type="protein sequence ID" value="MBA2175480.1"/>
    <property type="molecule type" value="Genomic_DNA"/>
</dbReference>
<keyword evidence="7" id="KW-1185">Reference proteome</keyword>
<feature type="domain" description="SbsA Ig-like" evidence="4">
    <location>
        <begin position="23"/>
        <end position="114"/>
    </location>
</feature>
<dbReference type="InterPro" id="IPR035940">
    <property type="entry name" value="CAP_sf"/>
</dbReference>
<keyword evidence="1 2" id="KW-0732">Signal</keyword>
<evidence type="ECO:0000313" key="7">
    <source>
        <dbReference type="Proteomes" id="UP000571017"/>
    </source>
</evidence>
<evidence type="ECO:0000256" key="1">
    <source>
        <dbReference type="ARBA" id="ARBA00022729"/>
    </source>
</evidence>
<gene>
    <name evidence="6" type="ORF">H0266_11305</name>
</gene>
<organism evidence="6 7">
    <name type="scientific">Halobacillus locisalis</name>
    <dbReference type="NCBI Taxonomy" id="220753"/>
    <lineage>
        <taxon>Bacteria</taxon>
        <taxon>Bacillati</taxon>
        <taxon>Bacillota</taxon>
        <taxon>Bacilli</taxon>
        <taxon>Bacillales</taxon>
        <taxon>Bacillaceae</taxon>
        <taxon>Halobacillus</taxon>
    </lineage>
</organism>
<reference evidence="6 7" key="1">
    <citation type="journal article" date="2004" name="Extremophiles">
        <title>Halobacillus locisalis sp. nov., a halophilic bacterium isolated from a marine solar saltern of the Yellow Sea in Korea.</title>
        <authorList>
            <person name="Yoon J.H."/>
            <person name="Kang K.H."/>
            <person name="Oh T.K."/>
            <person name="Park Y.H."/>
        </authorList>
    </citation>
    <scope>NUCLEOTIDE SEQUENCE [LARGE SCALE GENOMIC DNA]</scope>
    <source>
        <strain evidence="6 7">KCTC 3788</strain>
    </source>
</reference>
<feature type="chain" id="PRO_5032339815" evidence="2">
    <location>
        <begin position="22"/>
        <end position="395"/>
    </location>
</feature>
<feature type="domain" description="CAP-associated" evidence="5">
    <location>
        <begin position="134"/>
        <end position="256"/>
    </location>
</feature>
<comment type="caution">
    <text evidence="6">The sequence shown here is derived from an EMBL/GenBank/DDBJ whole genome shotgun (WGS) entry which is preliminary data.</text>
</comment>
<evidence type="ECO:0000313" key="6">
    <source>
        <dbReference type="EMBL" id="MBA2175480.1"/>
    </source>
</evidence>
<name>A0A838CU21_9BACI</name>
<evidence type="ECO:0000256" key="2">
    <source>
        <dbReference type="SAM" id="SignalP"/>
    </source>
</evidence>
<dbReference type="InterPro" id="IPR032812">
    <property type="entry name" value="SbsA_Ig"/>
</dbReference>
<dbReference type="Gene3D" id="3.40.33.10">
    <property type="entry name" value="CAP"/>
    <property type="match status" value="1"/>
</dbReference>
<dbReference type="InterPro" id="IPR014755">
    <property type="entry name" value="Cu-Rt/internalin_Ig-like"/>
</dbReference>
<evidence type="ECO:0000259" key="3">
    <source>
        <dbReference type="Pfam" id="PF00188"/>
    </source>
</evidence>
<accession>A0A838CU21</accession>
<evidence type="ECO:0000259" key="5">
    <source>
        <dbReference type="Pfam" id="PF14504"/>
    </source>
</evidence>
<proteinExistence type="predicted"/>
<dbReference type="Gene3D" id="2.60.40.1220">
    <property type="match status" value="1"/>
</dbReference>
<feature type="signal peptide" evidence="2">
    <location>
        <begin position="1"/>
        <end position="21"/>
    </location>
</feature>
<dbReference type="InterPro" id="IPR029410">
    <property type="entry name" value="CAP_assoc"/>
</dbReference>
<dbReference type="CDD" id="cd05379">
    <property type="entry name" value="CAP_bacterial"/>
    <property type="match status" value="1"/>
</dbReference>
<dbReference type="RefSeq" id="WP_181472484.1">
    <property type="nucleotide sequence ID" value="NZ_JACEFG010000002.1"/>
</dbReference>
<dbReference type="AlphaFoldDB" id="A0A838CU21"/>
<dbReference type="PANTHER" id="PTHR31157">
    <property type="entry name" value="SCP DOMAIN-CONTAINING PROTEIN"/>
    <property type="match status" value="1"/>
</dbReference>
<dbReference type="SUPFAM" id="SSF55797">
    <property type="entry name" value="PR-1-like"/>
    <property type="match status" value="1"/>
</dbReference>